<evidence type="ECO:0008006" key="5">
    <source>
        <dbReference type="Google" id="ProtNLM"/>
    </source>
</evidence>
<dbReference type="RefSeq" id="WP_101953956.1">
    <property type="nucleotide sequence ID" value="NZ_PKHE01000004.1"/>
</dbReference>
<dbReference type="EMBL" id="PKHE01000004">
    <property type="protein sequence ID" value="PKY90340.1"/>
    <property type="molecule type" value="Genomic_DNA"/>
</dbReference>
<keyword evidence="2" id="KW-1133">Transmembrane helix</keyword>
<dbReference type="Proteomes" id="UP000234384">
    <property type="component" value="Unassembled WGS sequence"/>
</dbReference>
<dbReference type="AlphaFoldDB" id="A0A2I1K3W3"/>
<evidence type="ECO:0000313" key="3">
    <source>
        <dbReference type="EMBL" id="PKY90340.1"/>
    </source>
</evidence>
<feature type="compositionally biased region" description="Acidic residues" evidence="1">
    <location>
        <begin position="189"/>
        <end position="201"/>
    </location>
</feature>
<keyword evidence="2" id="KW-0472">Membrane</keyword>
<accession>A0A2I1K3W3</accession>
<evidence type="ECO:0000256" key="1">
    <source>
        <dbReference type="SAM" id="MobiDB-lite"/>
    </source>
</evidence>
<name>A0A2I1K3W3_9LACT</name>
<evidence type="ECO:0000313" key="4">
    <source>
        <dbReference type="Proteomes" id="UP000234384"/>
    </source>
</evidence>
<gene>
    <name evidence="3" type="ORF">CYJ57_02595</name>
</gene>
<sequence length="296" mass="32985">MNKSKTILNVLILSIILWVATLLFYTDKISFKSIDNGSDIIEVINNHPQYDDGIYFGLAKEDSDYVNVKVSVHDRQIEDVQVLDYASEAEDAEKIIKHFPSLIVMANSPDIEGETLDSRPLIELIKASVRQALEQPAAIDQQVTPTTTEVTEDETTKVIEKTEETEETSNVEETSAESTSLEATNETNEITEEESSEEDDLATTIEPETTISNGKYTGKSKKDHHEVEVEVTLKDAQIKSIKFLNINSDQMAKNKTYQLISQSIINSNSTQLNLSQPTSLAEAIIEAVEDAINQSR</sequence>
<reference evidence="3 4" key="1">
    <citation type="submission" date="2017-12" db="EMBL/GenBank/DDBJ databases">
        <title>Phylogenetic diversity of female urinary microbiome.</title>
        <authorList>
            <person name="Thomas-White K."/>
            <person name="Wolfe A.J."/>
        </authorList>
    </citation>
    <scope>NUCLEOTIDE SEQUENCE [LARGE SCALE GENOMIC DNA]</scope>
    <source>
        <strain evidence="3 4">UMB0898</strain>
    </source>
</reference>
<proteinExistence type="predicted"/>
<evidence type="ECO:0000256" key="2">
    <source>
        <dbReference type="SAM" id="Phobius"/>
    </source>
</evidence>
<keyword evidence="2" id="KW-0812">Transmembrane</keyword>
<feature type="compositionally biased region" description="Polar residues" evidence="1">
    <location>
        <begin position="206"/>
        <end position="215"/>
    </location>
</feature>
<organism evidence="3 4">
    <name type="scientific">Falseniella ignava</name>
    <dbReference type="NCBI Taxonomy" id="137730"/>
    <lineage>
        <taxon>Bacteria</taxon>
        <taxon>Bacillati</taxon>
        <taxon>Bacillota</taxon>
        <taxon>Bacilli</taxon>
        <taxon>Lactobacillales</taxon>
        <taxon>Aerococcaceae</taxon>
        <taxon>Falseniella</taxon>
    </lineage>
</organism>
<feature type="compositionally biased region" description="Low complexity" evidence="1">
    <location>
        <begin position="171"/>
        <end position="188"/>
    </location>
</feature>
<comment type="caution">
    <text evidence="3">The sequence shown here is derived from an EMBL/GenBank/DDBJ whole genome shotgun (WGS) entry which is preliminary data.</text>
</comment>
<protein>
    <recommendedName>
        <fullName evidence="5">FMN-binding domain-containing protein</fullName>
    </recommendedName>
</protein>
<feature type="transmembrane region" description="Helical" evidence="2">
    <location>
        <begin position="6"/>
        <end position="25"/>
    </location>
</feature>
<feature type="region of interest" description="Disordered" evidence="1">
    <location>
        <begin position="160"/>
        <end position="223"/>
    </location>
</feature>